<reference evidence="3 4" key="1">
    <citation type="submission" date="2017-03" db="EMBL/GenBank/DDBJ databases">
        <title>An alternative strategy for trypanosome survival in the mammalian bloodstream revealed through genome and transcriptome analysis of the ubiquitous bovine parasite Trypanosoma (Megatrypanum) theileri.</title>
        <authorList>
            <person name="Kelly S."/>
            <person name="Ivens A."/>
            <person name="Mott A."/>
            <person name="O'Neill E."/>
            <person name="Emms D."/>
            <person name="Macleod O."/>
            <person name="Voorheis P."/>
            <person name="Matthews J."/>
            <person name="Matthews K."/>
            <person name="Carrington M."/>
        </authorList>
    </citation>
    <scope>NUCLEOTIDE SEQUENCE [LARGE SCALE GENOMIC DNA]</scope>
    <source>
        <strain evidence="3">Edinburgh</strain>
    </source>
</reference>
<dbReference type="Proteomes" id="UP000192257">
    <property type="component" value="Unassembled WGS sequence"/>
</dbReference>
<name>A0A1X0P7R7_9TRYP</name>
<evidence type="ECO:0000313" key="3">
    <source>
        <dbReference type="EMBL" id="ORC92974.1"/>
    </source>
</evidence>
<keyword evidence="2" id="KW-0472">Membrane</keyword>
<keyword evidence="2 3" id="KW-0812">Transmembrane</keyword>
<evidence type="ECO:0000256" key="2">
    <source>
        <dbReference type="SAM" id="Phobius"/>
    </source>
</evidence>
<feature type="region of interest" description="Disordered" evidence="1">
    <location>
        <begin position="19"/>
        <end position="38"/>
    </location>
</feature>
<organism evidence="3 4">
    <name type="scientific">Trypanosoma theileri</name>
    <dbReference type="NCBI Taxonomy" id="67003"/>
    <lineage>
        <taxon>Eukaryota</taxon>
        <taxon>Discoba</taxon>
        <taxon>Euglenozoa</taxon>
        <taxon>Kinetoplastea</taxon>
        <taxon>Metakinetoplastina</taxon>
        <taxon>Trypanosomatida</taxon>
        <taxon>Trypanosomatidae</taxon>
        <taxon>Trypanosoma</taxon>
    </lineage>
</organism>
<evidence type="ECO:0000256" key="1">
    <source>
        <dbReference type="SAM" id="MobiDB-lite"/>
    </source>
</evidence>
<comment type="caution">
    <text evidence="3">The sequence shown here is derived from an EMBL/GenBank/DDBJ whole genome shotgun (WGS) entry which is preliminary data.</text>
</comment>
<keyword evidence="4" id="KW-1185">Reference proteome</keyword>
<evidence type="ECO:0000313" key="4">
    <source>
        <dbReference type="Proteomes" id="UP000192257"/>
    </source>
</evidence>
<gene>
    <name evidence="3" type="ORF">TM35_000023000</name>
</gene>
<sequence length="201" mass="23451">MRRIVPVISLTLWAPNAKRHHSDKEEGVNTETPLPDPLAREKEVDPFRVGYNMGMQSVHLEAIRMKLNDHLELFKSHFRSLSDILKSNHDQVKHLQVQNSNIISHEVKELNNHFLVQLSAIEQHVNNLEKTLKGIIDDRVAELQRHIDDSFENLKDTVKLGFAVLLFFNLWMFYTISQNHRQQMNARTSHTVSELSSRMQK</sequence>
<dbReference type="GeneID" id="39981398"/>
<accession>A0A1X0P7R7</accession>
<proteinExistence type="predicted"/>
<feature type="transmembrane region" description="Helical" evidence="2">
    <location>
        <begin position="160"/>
        <end position="177"/>
    </location>
</feature>
<protein>
    <submittedName>
        <fullName evidence="3">Putative transmembrane protein</fullName>
    </submittedName>
</protein>
<dbReference type="VEuPathDB" id="TriTrypDB:TM35_000023000"/>
<dbReference type="EMBL" id="NBCO01000002">
    <property type="protein sequence ID" value="ORC92974.1"/>
    <property type="molecule type" value="Genomic_DNA"/>
</dbReference>
<dbReference type="AlphaFoldDB" id="A0A1X0P7R7"/>
<dbReference type="OrthoDB" id="244034at2759"/>
<keyword evidence="2" id="KW-1133">Transmembrane helix</keyword>
<dbReference type="RefSeq" id="XP_028887040.1">
    <property type="nucleotide sequence ID" value="XM_029021618.1"/>
</dbReference>